<organism evidence="1 2">
    <name type="scientific">Aquimarina muelleri</name>
    <dbReference type="NCBI Taxonomy" id="279356"/>
    <lineage>
        <taxon>Bacteria</taxon>
        <taxon>Pseudomonadati</taxon>
        <taxon>Bacteroidota</taxon>
        <taxon>Flavobacteriia</taxon>
        <taxon>Flavobacteriales</taxon>
        <taxon>Flavobacteriaceae</taxon>
        <taxon>Aquimarina</taxon>
    </lineage>
</organism>
<evidence type="ECO:0000313" key="2">
    <source>
        <dbReference type="Proteomes" id="UP000601108"/>
    </source>
</evidence>
<comment type="caution">
    <text evidence="1">The sequence shown here is derived from an EMBL/GenBank/DDBJ whole genome shotgun (WGS) entry which is preliminary data.</text>
</comment>
<protein>
    <submittedName>
        <fullName evidence="1">Uncharacterized protein</fullName>
    </submittedName>
</protein>
<gene>
    <name evidence="1" type="ORF">GCM10007384_33970</name>
</gene>
<dbReference type="AlphaFoldDB" id="A0A918JXY1"/>
<dbReference type="Proteomes" id="UP000601108">
    <property type="component" value="Unassembled WGS sequence"/>
</dbReference>
<sequence>MKRDLLAEIIDLKKKLLKNDISIDKAIDQFFLLASHYQNESISDQEIILFEKPLPKIEKYFLEKNIKIKNKINKLNKILILQELGIQFSEKELNKLLYDN</sequence>
<reference evidence="1 2" key="1">
    <citation type="journal article" date="2014" name="Int. J. Syst. Evol. Microbiol.">
        <title>Complete genome sequence of Corynebacterium casei LMG S-19264T (=DSM 44701T), isolated from a smear-ripened cheese.</title>
        <authorList>
            <consortium name="US DOE Joint Genome Institute (JGI-PGF)"/>
            <person name="Walter F."/>
            <person name="Albersmeier A."/>
            <person name="Kalinowski J."/>
            <person name="Ruckert C."/>
        </authorList>
    </citation>
    <scope>NUCLEOTIDE SEQUENCE [LARGE SCALE GENOMIC DNA]</scope>
    <source>
        <strain evidence="1 2">KCTC 12285</strain>
    </source>
</reference>
<keyword evidence="2" id="KW-1185">Reference proteome</keyword>
<proteinExistence type="predicted"/>
<name>A0A918JXY1_9FLAO</name>
<accession>A0A918JXY1</accession>
<dbReference type="RefSeq" id="WP_027413322.1">
    <property type="nucleotide sequence ID" value="NZ_BMWS01000028.1"/>
</dbReference>
<dbReference type="EMBL" id="BMWS01000028">
    <property type="protein sequence ID" value="GGX30004.1"/>
    <property type="molecule type" value="Genomic_DNA"/>
</dbReference>
<evidence type="ECO:0000313" key="1">
    <source>
        <dbReference type="EMBL" id="GGX30004.1"/>
    </source>
</evidence>